<dbReference type="InterPro" id="IPR029787">
    <property type="entry name" value="Nucleotide_cyclase"/>
</dbReference>
<protein>
    <recommendedName>
        <fullName evidence="18">Diguanylate cyclase</fullName>
    </recommendedName>
</protein>
<dbReference type="EMBL" id="AP024238">
    <property type="protein sequence ID" value="BCO26542.1"/>
    <property type="molecule type" value="Genomic_DNA"/>
</dbReference>
<dbReference type="CDD" id="cd01949">
    <property type="entry name" value="GGDEF"/>
    <property type="match status" value="1"/>
</dbReference>
<dbReference type="SMART" id="SM00065">
    <property type="entry name" value="GAF"/>
    <property type="match status" value="1"/>
</dbReference>
<evidence type="ECO:0000259" key="13">
    <source>
        <dbReference type="PROSITE" id="PS50112"/>
    </source>
</evidence>
<dbReference type="NCBIfam" id="TIGR00229">
    <property type="entry name" value="sensory_box"/>
    <property type="match status" value="1"/>
</dbReference>
<feature type="transmembrane region" description="Helical" evidence="12">
    <location>
        <begin position="167"/>
        <end position="187"/>
    </location>
</feature>
<dbReference type="Pfam" id="PF17203">
    <property type="entry name" value="sCache_3_2"/>
    <property type="match status" value="1"/>
</dbReference>
<evidence type="ECO:0000256" key="2">
    <source>
        <dbReference type="ARBA" id="ARBA00022475"/>
    </source>
</evidence>
<keyword evidence="4" id="KW-0808">Transferase</keyword>
<dbReference type="Pfam" id="PF00990">
    <property type="entry name" value="GGDEF"/>
    <property type="match status" value="1"/>
</dbReference>
<dbReference type="InterPro" id="IPR035965">
    <property type="entry name" value="PAS-like_dom_sf"/>
</dbReference>
<dbReference type="SMART" id="SM00091">
    <property type="entry name" value="PAS"/>
    <property type="match status" value="1"/>
</dbReference>
<evidence type="ECO:0000256" key="9">
    <source>
        <dbReference type="ARBA" id="ARBA00022989"/>
    </source>
</evidence>
<keyword evidence="7" id="KW-0418">Kinase</keyword>
<accession>A0ABN6D3G4</accession>
<evidence type="ECO:0000256" key="8">
    <source>
        <dbReference type="ARBA" id="ARBA00022840"/>
    </source>
</evidence>
<name>A0ABN6D3G4_9BURK</name>
<dbReference type="SUPFAM" id="SSF158472">
    <property type="entry name" value="HAMP domain-like"/>
    <property type="match status" value="1"/>
</dbReference>
<dbReference type="InterPro" id="IPR003660">
    <property type="entry name" value="HAMP_dom"/>
</dbReference>
<dbReference type="Pfam" id="PF13185">
    <property type="entry name" value="GAF_2"/>
    <property type="match status" value="1"/>
</dbReference>
<dbReference type="Proteomes" id="UP000824366">
    <property type="component" value="Chromosome"/>
</dbReference>
<keyword evidence="2" id="KW-1003">Cell membrane</keyword>
<dbReference type="Pfam" id="PF08448">
    <property type="entry name" value="PAS_4"/>
    <property type="match status" value="1"/>
</dbReference>
<dbReference type="Gene3D" id="6.10.340.10">
    <property type="match status" value="1"/>
</dbReference>
<evidence type="ECO:0000256" key="10">
    <source>
        <dbReference type="ARBA" id="ARBA00023012"/>
    </source>
</evidence>
<keyword evidence="10" id="KW-0902">Two-component regulatory system</keyword>
<dbReference type="Gene3D" id="3.30.450.20">
    <property type="entry name" value="PAS domain"/>
    <property type="match status" value="3"/>
</dbReference>
<keyword evidence="9 12" id="KW-1133">Transmembrane helix</keyword>
<evidence type="ECO:0000313" key="16">
    <source>
        <dbReference type="EMBL" id="BCO26542.1"/>
    </source>
</evidence>
<proteinExistence type="predicted"/>
<comment type="subcellular location">
    <subcellularLocation>
        <location evidence="1">Cell membrane</location>
        <topology evidence="1">Multi-pass membrane protein</topology>
    </subcellularLocation>
</comment>
<evidence type="ECO:0000256" key="7">
    <source>
        <dbReference type="ARBA" id="ARBA00022777"/>
    </source>
</evidence>
<reference evidence="16 17" key="1">
    <citation type="journal article" date="2021" name="Microbiol. Spectr.">
        <title>A Single Bacterium Capable of Oxidation and Reduction of Iron at Circumneutral pH.</title>
        <authorList>
            <person name="Kato S."/>
            <person name="Ohkuma M."/>
        </authorList>
    </citation>
    <scope>NUCLEOTIDE SEQUENCE [LARGE SCALE GENOMIC DNA]</scope>
    <source>
        <strain evidence="16 17">MIZ03</strain>
    </source>
</reference>
<dbReference type="SMART" id="SM00304">
    <property type="entry name" value="HAMP"/>
    <property type="match status" value="1"/>
</dbReference>
<evidence type="ECO:0000256" key="12">
    <source>
        <dbReference type="SAM" id="Phobius"/>
    </source>
</evidence>
<dbReference type="InterPro" id="IPR003018">
    <property type="entry name" value="GAF"/>
</dbReference>
<keyword evidence="8" id="KW-0067">ATP-binding</keyword>
<keyword evidence="11 12" id="KW-0472">Membrane</keyword>
<evidence type="ECO:0000256" key="5">
    <source>
        <dbReference type="ARBA" id="ARBA00022692"/>
    </source>
</evidence>
<evidence type="ECO:0000256" key="3">
    <source>
        <dbReference type="ARBA" id="ARBA00022553"/>
    </source>
</evidence>
<dbReference type="PROSITE" id="PS50885">
    <property type="entry name" value="HAMP"/>
    <property type="match status" value="1"/>
</dbReference>
<dbReference type="NCBIfam" id="TIGR00254">
    <property type="entry name" value="GGDEF"/>
    <property type="match status" value="1"/>
</dbReference>
<keyword evidence="6" id="KW-0547">Nucleotide-binding</keyword>
<evidence type="ECO:0000256" key="4">
    <source>
        <dbReference type="ARBA" id="ARBA00022679"/>
    </source>
</evidence>
<keyword evidence="5 12" id="KW-0812">Transmembrane</keyword>
<dbReference type="SMART" id="SM00267">
    <property type="entry name" value="GGDEF"/>
    <property type="match status" value="1"/>
</dbReference>
<dbReference type="Gene3D" id="3.30.450.40">
    <property type="match status" value="1"/>
</dbReference>
<evidence type="ECO:0000259" key="15">
    <source>
        <dbReference type="PROSITE" id="PS50887"/>
    </source>
</evidence>
<dbReference type="SUPFAM" id="SSF103190">
    <property type="entry name" value="Sensory domain-like"/>
    <property type="match status" value="1"/>
</dbReference>
<dbReference type="Pfam" id="PF00672">
    <property type="entry name" value="HAMP"/>
    <property type="match status" value="1"/>
</dbReference>
<dbReference type="SUPFAM" id="SSF55781">
    <property type="entry name" value="GAF domain-like"/>
    <property type="match status" value="1"/>
</dbReference>
<dbReference type="PROSITE" id="PS50112">
    <property type="entry name" value="PAS"/>
    <property type="match status" value="1"/>
</dbReference>
<evidence type="ECO:0000256" key="6">
    <source>
        <dbReference type="ARBA" id="ARBA00022741"/>
    </source>
</evidence>
<dbReference type="Gene3D" id="3.30.70.270">
    <property type="match status" value="1"/>
</dbReference>
<keyword evidence="3" id="KW-0597">Phosphoprotein</keyword>
<evidence type="ECO:0000256" key="11">
    <source>
        <dbReference type="ARBA" id="ARBA00023136"/>
    </source>
</evidence>
<organism evidence="16 17">
    <name type="scientific">Rhodoferax lithotrophicus</name>
    <dbReference type="NCBI Taxonomy" id="2798804"/>
    <lineage>
        <taxon>Bacteria</taxon>
        <taxon>Pseudomonadati</taxon>
        <taxon>Pseudomonadota</taxon>
        <taxon>Betaproteobacteria</taxon>
        <taxon>Burkholderiales</taxon>
        <taxon>Comamonadaceae</taxon>
        <taxon>Rhodoferax</taxon>
    </lineage>
</organism>
<gene>
    <name evidence="16" type="ORF">MIZ03_1425</name>
</gene>
<dbReference type="SUPFAM" id="SSF55073">
    <property type="entry name" value="Nucleotide cyclase"/>
    <property type="match status" value="1"/>
</dbReference>
<dbReference type="PANTHER" id="PTHR44757:SF2">
    <property type="entry name" value="BIOFILM ARCHITECTURE MAINTENANCE PROTEIN MBAA"/>
    <property type="match status" value="1"/>
</dbReference>
<sequence>MTLTRLKKLLFGNLRRQLMVGMALTMVLMMSFFVWDVIRYQKAMALEQHTLQARALAGSIAASSAVWVVSRDFSGLEEIIRGLSEYPNLRYVMVLDTSGQVLAHSQTTRRGQYVSDFPEVADIRVQQKENYLVDVSSPVMMNDRLIGWVRLGLAGNQLEIWLARMTFSGFVSTLVALVLSLVFAMVASRSLTRRLYVIGKVAHDIQAGRAGLRAEISGSDETAQLAQQFNNMLDTLAQRDQALKDSEAFKKSILDSVAAEVAVLDNKGMIVAVNAHWQHFALENGDEPGQPAHLTGLGSNYLQVCADSMGTGSEGASEAHEGIAAVMEGRLERFSLEYPCHSPQQQRWFTMVAVPLGNAAQNGVAITHTDITLVKRVQLEEEFRSQILEMMTGTVVLLDVLESIVCGVEQFNPSMRCSILLLTDDGQHLGKGVAPSLPDFYNAAIMDAGIQIGMGVGSCGTAAFTGERVIVEDIATHPYWSDYKTLAAQAGLVACWSQPIMSSAGQVSGTFAIYYRESTAPTPQHIVTIEKFAILAGIVIDHKQTQAALKASEDKFRTLFETVPHGVVFQSVDGHITSANPAAQRILGLTMDQLQDQPPTNSDWKIIREDGSLIPGEQHPIKLALKTGQPVKDVMMGVQVPGRDLVWLMVSATPLFRDGLLTQAYAIFEDVTERHQMQLQVQQLAFNDALTQLPNRRLLTDRLHHALTASKRSLCYGALMFLDLDNFKPLNDKCGHDAGDLLLVEVARRLKNCVREVDTVARFGGDEFVVMLVNLDTDKTTSQLQATGVAEKIRIALAEPYEVQTKTGGGGTRPVIHHCTASIGVTLFIHSEDTQDAILHRADAAMYMAKDAGRNTVWFDHKET</sequence>
<dbReference type="PANTHER" id="PTHR44757">
    <property type="entry name" value="DIGUANYLATE CYCLASE DGCP"/>
    <property type="match status" value="1"/>
</dbReference>
<dbReference type="InterPro" id="IPR029016">
    <property type="entry name" value="GAF-like_dom_sf"/>
</dbReference>
<dbReference type="InterPro" id="IPR052155">
    <property type="entry name" value="Biofilm_reg_signaling"/>
</dbReference>
<dbReference type="InterPro" id="IPR043128">
    <property type="entry name" value="Rev_trsase/Diguanyl_cyclase"/>
</dbReference>
<evidence type="ECO:0000256" key="1">
    <source>
        <dbReference type="ARBA" id="ARBA00004651"/>
    </source>
</evidence>
<keyword evidence="17" id="KW-1185">Reference proteome</keyword>
<dbReference type="InterPro" id="IPR013656">
    <property type="entry name" value="PAS_4"/>
</dbReference>
<dbReference type="RefSeq" id="WP_223910162.1">
    <property type="nucleotide sequence ID" value="NZ_AP024238.1"/>
</dbReference>
<evidence type="ECO:0000259" key="14">
    <source>
        <dbReference type="PROSITE" id="PS50885"/>
    </source>
</evidence>
<dbReference type="PROSITE" id="PS50887">
    <property type="entry name" value="GGDEF"/>
    <property type="match status" value="1"/>
</dbReference>
<evidence type="ECO:0008006" key="18">
    <source>
        <dbReference type="Google" id="ProtNLM"/>
    </source>
</evidence>
<dbReference type="InterPro" id="IPR000014">
    <property type="entry name" value="PAS"/>
</dbReference>
<dbReference type="InterPro" id="IPR029151">
    <property type="entry name" value="Sensor-like_sf"/>
</dbReference>
<dbReference type="CDD" id="cd06225">
    <property type="entry name" value="HAMP"/>
    <property type="match status" value="1"/>
</dbReference>
<feature type="domain" description="PAS" evidence="13">
    <location>
        <begin position="552"/>
        <end position="594"/>
    </location>
</feature>
<dbReference type="InterPro" id="IPR000160">
    <property type="entry name" value="GGDEF_dom"/>
</dbReference>
<dbReference type="InterPro" id="IPR033463">
    <property type="entry name" value="sCache_3"/>
</dbReference>
<feature type="domain" description="GGDEF" evidence="15">
    <location>
        <begin position="715"/>
        <end position="862"/>
    </location>
</feature>
<dbReference type="SUPFAM" id="SSF55785">
    <property type="entry name" value="PYP-like sensor domain (PAS domain)"/>
    <property type="match status" value="2"/>
</dbReference>
<dbReference type="CDD" id="cd00130">
    <property type="entry name" value="PAS"/>
    <property type="match status" value="1"/>
</dbReference>
<evidence type="ECO:0000313" key="17">
    <source>
        <dbReference type="Proteomes" id="UP000824366"/>
    </source>
</evidence>
<feature type="domain" description="HAMP" evidence="14">
    <location>
        <begin position="189"/>
        <end position="241"/>
    </location>
</feature>
<feature type="transmembrane region" description="Helical" evidence="12">
    <location>
        <begin position="20"/>
        <end position="38"/>
    </location>
</feature>